<proteinExistence type="predicted"/>
<sequence>MSIDTGNLLDNFILNTKQILSDSQESLNLREIYEDDVLLVPVMPSIAITCTSVYNELRTVGSSQARYTVNFVGELWYYYENLSPDVRKNKVMSGAYAIAYHIIKNASLNNWLVNTRAIVRSCSYAPRARSGGFLASVRIVVLAPYLLTVTSIS</sequence>
<reference evidence="1" key="1">
    <citation type="submission" date="2020-03" db="EMBL/GenBank/DDBJ databases">
        <title>The deep terrestrial virosphere.</title>
        <authorList>
            <person name="Holmfeldt K."/>
            <person name="Nilsson E."/>
            <person name="Simone D."/>
            <person name="Lopez-Fernandez M."/>
            <person name="Wu X."/>
            <person name="de Brujin I."/>
            <person name="Lundin D."/>
            <person name="Andersson A."/>
            <person name="Bertilsson S."/>
            <person name="Dopson M."/>
        </authorList>
    </citation>
    <scope>NUCLEOTIDE SEQUENCE</scope>
    <source>
        <strain evidence="2">MM415A01638</strain>
        <strain evidence="1">MM415B01660</strain>
    </source>
</reference>
<dbReference type="AlphaFoldDB" id="A0A6M3IIV3"/>
<accession>A0A6M3IIV3</accession>
<dbReference type="EMBL" id="MT141267">
    <property type="protein sequence ID" value="QJA57323.1"/>
    <property type="molecule type" value="Genomic_DNA"/>
</dbReference>
<organism evidence="1">
    <name type="scientific">viral metagenome</name>
    <dbReference type="NCBI Taxonomy" id="1070528"/>
    <lineage>
        <taxon>unclassified sequences</taxon>
        <taxon>metagenomes</taxon>
        <taxon>organismal metagenomes</taxon>
    </lineage>
</organism>
<name>A0A6M3IIV3_9ZZZZ</name>
<evidence type="ECO:0000313" key="1">
    <source>
        <dbReference type="EMBL" id="QJA57323.1"/>
    </source>
</evidence>
<dbReference type="EMBL" id="MT142196">
    <property type="protein sequence ID" value="QJA75969.1"/>
    <property type="molecule type" value="Genomic_DNA"/>
</dbReference>
<evidence type="ECO:0000313" key="2">
    <source>
        <dbReference type="EMBL" id="QJA75969.1"/>
    </source>
</evidence>
<protein>
    <submittedName>
        <fullName evidence="1">Uncharacterized protein</fullName>
    </submittedName>
</protein>
<gene>
    <name evidence="2" type="ORF">MM415A01638_0008</name>
    <name evidence="1" type="ORF">MM415B01660_0008</name>
</gene>